<protein>
    <submittedName>
        <fullName evidence="2">Uncharacterized protein</fullName>
    </submittedName>
</protein>
<reference evidence="2 3" key="1">
    <citation type="journal article" date="2023" name="Arcadia Sci">
        <title>De novo assembly of a long-read Amblyomma americanum tick genome.</title>
        <authorList>
            <person name="Chou S."/>
            <person name="Poskanzer K.E."/>
            <person name="Rollins M."/>
            <person name="Thuy-Boun P.S."/>
        </authorList>
    </citation>
    <scope>NUCLEOTIDE SEQUENCE [LARGE SCALE GENOMIC DNA]</scope>
    <source>
        <strain evidence="2">F_SG_1</strain>
        <tissue evidence="2">Salivary glands</tissue>
    </source>
</reference>
<keyword evidence="1" id="KW-0812">Transmembrane</keyword>
<keyword evidence="1" id="KW-0472">Membrane</keyword>
<keyword evidence="3" id="KW-1185">Reference proteome</keyword>
<gene>
    <name evidence="2" type="ORF">V5799_011253</name>
</gene>
<keyword evidence="1" id="KW-1133">Transmembrane helix</keyword>
<proteinExistence type="predicted"/>
<evidence type="ECO:0000256" key="1">
    <source>
        <dbReference type="SAM" id="Phobius"/>
    </source>
</evidence>
<dbReference type="EMBL" id="JARKHS020015699">
    <property type="protein sequence ID" value="KAK8774215.1"/>
    <property type="molecule type" value="Genomic_DNA"/>
</dbReference>
<accession>A0AAQ4EHF0</accession>
<evidence type="ECO:0000313" key="2">
    <source>
        <dbReference type="EMBL" id="KAK8774215.1"/>
    </source>
</evidence>
<evidence type="ECO:0000313" key="3">
    <source>
        <dbReference type="Proteomes" id="UP001321473"/>
    </source>
</evidence>
<comment type="caution">
    <text evidence="2">The sequence shown here is derived from an EMBL/GenBank/DDBJ whole genome shotgun (WGS) entry which is preliminary data.</text>
</comment>
<feature type="transmembrane region" description="Helical" evidence="1">
    <location>
        <begin position="12"/>
        <end position="30"/>
    </location>
</feature>
<sequence>MRSKYLYHSQMNHVFVICTVLPYVIVSAYFEAQPHKHVNLQDEAGEFISRKNSTEHGRITSWGLTSDYEYWTKLRNKTGE</sequence>
<dbReference type="Proteomes" id="UP001321473">
    <property type="component" value="Unassembled WGS sequence"/>
</dbReference>
<name>A0AAQ4EHF0_AMBAM</name>
<dbReference type="AlphaFoldDB" id="A0AAQ4EHF0"/>
<organism evidence="2 3">
    <name type="scientific">Amblyomma americanum</name>
    <name type="common">Lone star tick</name>
    <dbReference type="NCBI Taxonomy" id="6943"/>
    <lineage>
        <taxon>Eukaryota</taxon>
        <taxon>Metazoa</taxon>
        <taxon>Ecdysozoa</taxon>
        <taxon>Arthropoda</taxon>
        <taxon>Chelicerata</taxon>
        <taxon>Arachnida</taxon>
        <taxon>Acari</taxon>
        <taxon>Parasitiformes</taxon>
        <taxon>Ixodida</taxon>
        <taxon>Ixodoidea</taxon>
        <taxon>Ixodidae</taxon>
        <taxon>Amblyomminae</taxon>
        <taxon>Amblyomma</taxon>
    </lineage>
</organism>